<evidence type="ECO:0000256" key="7">
    <source>
        <dbReference type="ARBA" id="ARBA00023004"/>
    </source>
</evidence>
<dbReference type="InterPro" id="IPR055189">
    <property type="entry name" value="RM44_endonuclase"/>
</dbReference>
<comment type="similarity">
    <text evidence="13">Belongs to the COQ7 family.</text>
</comment>
<dbReference type="GO" id="GO:0008682">
    <property type="term" value="F:3-demethoxyubiquinol 3-hydroxylase activity"/>
    <property type="evidence" value="ECO:0007669"/>
    <property type="project" value="UniProtKB-EC"/>
</dbReference>
<evidence type="ECO:0000313" key="15">
    <source>
        <dbReference type="EMBL" id="CAD7193571.1"/>
    </source>
</evidence>
<dbReference type="GO" id="GO:2000377">
    <property type="term" value="P:regulation of reactive oxygen species metabolic process"/>
    <property type="evidence" value="ECO:0007669"/>
    <property type="project" value="TreeGrafter"/>
</dbReference>
<comment type="similarity">
    <text evidence="12">Belongs to the ribonuclease III family. Mitochondrion-specific ribosomal protein mL44 subfamily.</text>
</comment>
<evidence type="ECO:0000256" key="8">
    <source>
        <dbReference type="ARBA" id="ARBA00023033"/>
    </source>
</evidence>
<evidence type="ECO:0000256" key="13">
    <source>
        <dbReference type="HAMAP-Rule" id="MF_03194"/>
    </source>
</evidence>
<feature type="domain" description="RNase III" evidence="14">
    <location>
        <begin position="69"/>
        <end position="199"/>
    </location>
</feature>
<dbReference type="GO" id="GO:0006744">
    <property type="term" value="P:ubiquinone biosynthetic process"/>
    <property type="evidence" value="ECO:0007669"/>
    <property type="project" value="UniProtKB-UniRule"/>
</dbReference>
<keyword evidence="3 13" id="KW-0479">Metal-binding</keyword>
<dbReference type="PANTHER" id="PTHR11237:SF4">
    <property type="entry name" value="5-DEMETHOXYUBIQUINONE HYDROXYLASE, MITOCHONDRIAL"/>
    <property type="match status" value="1"/>
</dbReference>
<protein>
    <recommendedName>
        <fullName evidence="13">5-demethoxyubiquinone hydroxylase, mitochondrial</fullName>
        <shortName evidence="13">DMQ hydroxylase</shortName>
        <ecNumber evidence="13">1.14.99.60</ecNumber>
    </recommendedName>
    <alternativeName>
        <fullName evidence="13">Ubiquinone biosynthesis monooxygenase COQ7</fullName>
    </alternativeName>
</protein>
<evidence type="ECO:0000256" key="4">
    <source>
        <dbReference type="ARBA" id="ARBA00022946"/>
    </source>
</evidence>
<dbReference type="GO" id="GO:0010468">
    <property type="term" value="P:regulation of gene expression"/>
    <property type="evidence" value="ECO:0007669"/>
    <property type="project" value="TreeGrafter"/>
</dbReference>
<dbReference type="UniPathway" id="UPA00232"/>
<dbReference type="HAMAP" id="MF_01658">
    <property type="entry name" value="COQ7"/>
    <property type="match status" value="1"/>
</dbReference>
<keyword evidence="9 13" id="KW-0496">Mitochondrion</keyword>
<organism evidence="15">
    <name type="scientific">Timema douglasi</name>
    <name type="common">Walking stick</name>
    <dbReference type="NCBI Taxonomy" id="61478"/>
    <lineage>
        <taxon>Eukaryota</taxon>
        <taxon>Metazoa</taxon>
        <taxon>Ecdysozoa</taxon>
        <taxon>Arthropoda</taxon>
        <taxon>Hexapoda</taxon>
        <taxon>Insecta</taxon>
        <taxon>Pterygota</taxon>
        <taxon>Neoptera</taxon>
        <taxon>Polyneoptera</taxon>
        <taxon>Phasmatodea</taxon>
        <taxon>Timematodea</taxon>
        <taxon>Timematoidea</taxon>
        <taxon>Timematidae</taxon>
        <taxon>Timema</taxon>
    </lineage>
</organism>
<dbReference type="AlphaFoldDB" id="A0A7R8V9G6"/>
<dbReference type="InterPro" id="IPR009078">
    <property type="entry name" value="Ferritin-like_SF"/>
</dbReference>
<keyword evidence="13" id="KW-0999">Mitochondrion inner membrane</keyword>
<dbReference type="GO" id="GO:0006396">
    <property type="term" value="P:RNA processing"/>
    <property type="evidence" value="ECO:0007669"/>
    <property type="project" value="InterPro"/>
</dbReference>
<dbReference type="SUPFAM" id="SSF69065">
    <property type="entry name" value="RNase III domain-like"/>
    <property type="match status" value="1"/>
</dbReference>
<dbReference type="Pfam" id="PF22935">
    <property type="entry name" value="RM44_endonuclase"/>
    <property type="match status" value="1"/>
</dbReference>
<comment type="pathway">
    <text evidence="1 13">Cofactor biosynthesis; ubiquinone biosynthesis.</text>
</comment>
<dbReference type="Pfam" id="PF03232">
    <property type="entry name" value="COQ7"/>
    <property type="match status" value="1"/>
</dbReference>
<dbReference type="GO" id="GO:0005840">
    <property type="term" value="C:ribosome"/>
    <property type="evidence" value="ECO:0007669"/>
    <property type="project" value="UniProtKB-KW"/>
</dbReference>
<dbReference type="Pfam" id="PF22892">
    <property type="entry name" value="DSRM_MRPL44"/>
    <property type="match status" value="1"/>
</dbReference>
<feature type="binding site" evidence="13">
    <location>
        <position position="450"/>
    </location>
    <ligand>
        <name>Fe cation</name>
        <dbReference type="ChEBI" id="CHEBI:24875"/>
        <label>1</label>
    </ligand>
</feature>
<feature type="binding site" evidence="13">
    <location>
        <position position="363"/>
    </location>
    <ligand>
        <name>Fe cation</name>
        <dbReference type="ChEBI" id="CHEBI:24875"/>
        <label>1</label>
    </ligand>
</feature>
<dbReference type="GO" id="GO:0031314">
    <property type="term" value="C:extrinsic component of mitochondrial inner membrane"/>
    <property type="evidence" value="ECO:0007669"/>
    <property type="project" value="UniProtKB-UniRule"/>
</dbReference>
<keyword evidence="5" id="KW-0689">Ribosomal protein</keyword>
<feature type="binding site" evidence="13">
    <location>
        <position position="450"/>
    </location>
    <ligand>
        <name>Fe cation</name>
        <dbReference type="ChEBI" id="CHEBI:24875"/>
        <label>2</label>
    </ligand>
</feature>
<sequence length="489" mass="54526">MSALRSVRFVNSLKQLKSSSTLTFQRYIHRWVAPTLVELKRRKDRMGPQPLQHRATYLEWNYQAELYAFGKRLNEEFSENLLQCALTQRSYIFQEEARQRNLGIEAPRLALVDNVQLAGSGESLMSLSIFRSLRASLPLFPEEGISALHEYLMSNKVLAIVSSGIGTKDLILCSDFPVEEETLANTFKAVVGALAQSSGEERAIRFVQDFVVTHLCGQDVNEIWAPPDTLSAVSNILSREGKAPPEPRLIGEAGRNTILAAYIVGIYSEKQLLGTGFGETLQTAKEMAAHNVLHRQTMLRANIPKVFPARSNVRSLSSDPQIDSIIRVDHAGEFGADRIYAGQIAVLGKSSSGKLIEHMWEQEKEHKAKFEELICKYRVRPTAMIPLWNIAGFVLGAGSALLGPKAAMACTVAVESVIVDHYNDQLRTLMSDPEKNKELLDIIQKFRDDEQEHHDTGLEQGAEQTPFYTAFTEVIKLGCKVAINISKVI</sequence>
<evidence type="ECO:0000256" key="11">
    <source>
        <dbReference type="ARBA" id="ARBA00023274"/>
    </source>
</evidence>
<feature type="binding site" evidence="13">
    <location>
        <position position="333"/>
    </location>
    <ligand>
        <name>Fe cation</name>
        <dbReference type="ChEBI" id="CHEBI:24875"/>
        <label>1</label>
    </ligand>
</feature>
<evidence type="ECO:0000259" key="14">
    <source>
        <dbReference type="PROSITE" id="PS50142"/>
    </source>
</evidence>
<dbReference type="EC" id="1.14.99.60" evidence="13"/>
<feature type="binding site" evidence="13">
    <location>
        <position position="363"/>
    </location>
    <ligand>
        <name>Fe cation</name>
        <dbReference type="ChEBI" id="CHEBI:24875"/>
        <label>2</label>
    </ligand>
</feature>
<dbReference type="GO" id="GO:0003725">
    <property type="term" value="F:double-stranded RNA binding"/>
    <property type="evidence" value="ECO:0007669"/>
    <property type="project" value="InterPro"/>
</dbReference>
<dbReference type="GO" id="GO:0008340">
    <property type="term" value="P:determination of adult lifespan"/>
    <property type="evidence" value="ECO:0007669"/>
    <property type="project" value="TreeGrafter"/>
</dbReference>
<keyword evidence="10 13" id="KW-0472">Membrane</keyword>
<dbReference type="PANTHER" id="PTHR11237">
    <property type="entry name" value="COENZYME Q10 BIOSYNTHESIS PROTEIN 7"/>
    <property type="match status" value="1"/>
</dbReference>
<keyword evidence="6 13" id="KW-0560">Oxidoreductase</keyword>
<comment type="subcellular location">
    <subcellularLocation>
        <location evidence="13">Mitochondrion inner membrane</location>
        <topology evidence="13">Peripheral membrane protein</topology>
        <orientation evidence="13">Matrix side</orientation>
    </subcellularLocation>
</comment>
<dbReference type="InterPro" id="IPR044444">
    <property type="entry name" value="Ribosomal_mL44_DSRM_metazoa"/>
</dbReference>
<evidence type="ECO:0000256" key="1">
    <source>
        <dbReference type="ARBA" id="ARBA00004749"/>
    </source>
</evidence>
<keyword evidence="8 13" id="KW-0503">Monooxygenase</keyword>
<dbReference type="GO" id="GO:0016709">
    <property type="term" value="F:oxidoreductase activity, acting on paired donors, with incorporation or reduction of molecular oxygen, NAD(P)H as one donor, and incorporation of one atom of oxygen"/>
    <property type="evidence" value="ECO:0007669"/>
    <property type="project" value="UniProtKB-UniRule"/>
</dbReference>
<reference evidence="15" key="1">
    <citation type="submission" date="2020-11" db="EMBL/GenBank/DDBJ databases">
        <authorList>
            <person name="Tran Van P."/>
        </authorList>
    </citation>
    <scope>NUCLEOTIDE SEQUENCE</scope>
</reference>
<comment type="subunit">
    <text evidence="13">Component of a multi-subunit COQ enzyme complex.</text>
</comment>
<dbReference type="Gene3D" id="1.10.1520.10">
    <property type="entry name" value="Ribonuclease III domain"/>
    <property type="match status" value="1"/>
</dbReference>
<dbReference type="GO" id="GO:0005634">
    <property type="term" value="C:nucleus"/>
    <property type="evidence" value="ECO:0007669"/>
    <property type="project" value="TreeGrafter"/>
</dbReference>
<comment type="cofactor">
    <cofactor evidence="13">
        <name>Fe cation</name>
        <dbReference type="ChEBI" id="CHEBI:24875"/>
    </cofactor>
    <text evidence="13">Binds 2 iron ions per subunit.</text>
</comment>
<feature type="binding site" evidence="13">
    <location>
        <position position="415"/>
    </location>
    <ligand>
        <name>Fe cation</name>
        <dbReference type="ChEBI" id="CHEBI:24875"/>
        <label>2</label>
    </ligand>
</feature>
<name>A0A7R8V9G6_TIMDO</name>
<dbReference type="InterPro" id="IPR036389">
    <property type="entry name" value="RNase_III_sf"/>
</dbReference>
<feature type="binding site" evidence="13">
    <location>
        <position position="366"/>
    </location>
    <ligand>
        <name>Fe cation</name>
        <dbReference type="ChEBI" id="CHEBI:24875"/>
        <label>1</label>
    </ligand>
</feature>
<evidence type="ECO:0000256" key="2">
    <source>
        <dbReference type="ARBA" id="ARBA00022688"/>
    </source>
</evidence>
<evidence type="ECO:0000256" key="6">
    <source>
        <dbReference type="ARBA" id="ARBA00023002"/>
    </source>
</evidence>
<dbReference type="GO" id="GO:0046872">
    <property type="term" value="F:metal ion binding"/>
    <property type="evidence" value="ECO:0007669"/>
    <property type="project" value="UniProtKB-KW"/>
</dbReference>
<comment type="catalytic activity">
    <reaction evidence="13">
        <text>a 5-methoxy-2-methyl-3-(all-trans-polyprenyl)benzene-1,4-diol + AH2 + O2 = a 3-demethylubiquinol + A + H2O</text>
        <dbReference type="Rhea" id="RHEA:50908"/>
        <dbReference type="Rhea" id="RHEA-COMP:10859"/>
        <dbReference type="Rhea" id="RHEA-COMP:10914"/>
        <dbReference type="ChEBI" id="CHEBI:13193"/>
        <dbReference type="ChEBI" id="CHEBI:15377"/>
        <dbReference type="ChEBI" id="CHEBI:15379"/>
        <dbReference type="ChEBI" id="CHEBI:17499"/>
        <dbReference type="ChEBI" id="CHEBI:84167"/>
        <dbReference type="ChEBI" id="CHEBI:84422"/>
        <dbReference type="EC" id="1.14.99.60"/>
    </reaction>
</comment>
<dbReference type="GO" id="GO:1990904">
    <property type="term" value="C:ribonucleoprotein complex"/>
    <property type="evidence" value="ECO:0007669"/>
    <property type="project" value="UniProtKB-KW"/>
</dbReference>
<dbReference type="EMBL" id="OA564273">
    <property type="protein sequence ID" value="CAD7193571.1"/>
    <property type="molecule type" value="Genomic_DNA"/>
</dbReference>
<keyword evidence="2 13" id="KW-0831">Ubiquinone biosynthesis</keyword>
<proteinExistence type="inferred from homology"/>
<feature type="binding site" evidence="13">
    <location>
        <position position="453"/>
    </location>
    <ligand>
        <name>Fe cation</name>
        <dbReference type="ChEBI" id="CHEBI:24875"/>
        <label>2</label>
    </ligand>
</feature>
<dbReference type="GO" id="GO:0004525">
    <property type="term" value="F:ribonuclease III activity"/>
    <property type="evidence" value="ECO:0007669"/>
    <property type="project" value="InterPro"/>
</dbReference>
<dbReference type="PROSITE" id="PS50142">
    <property type="entry name" value="RNASE_3_2"/>
    <property type="match status" value="1"/>
</dbReference>
<dbReference type="CDD" id="cd01042">
    <property type="entry name" value="DMQH"/>
    <property type="match status" value="1"/>
</dbReference>
<evidence type="ECO:0000256" key="12">
    <source>
        <dbReference type="ARBA" id="ARBA00024034"/>
    </source>
</evidence>
<keyword evidence="4" id="KW-0809">Transit peptide</keyword>
<dbReference type="SMART" id="SM00535">
    <property type="entry name" value="RIBOc"/>
    <property type="match status" value="1"/>
</dbReference>
<gene>
    <name evidence="13" type="primary">coq7</name>
    <name evidence="15" type="ORF">TDIB3V08_LOCUS34</name>
</gene>
<dbReference type="CDD" id="cd19874">
    <property type="entry name" value="DSRM_MRPL44"/>
    <property type="match status" value="1"/>
</dbReference>
<comment type="function">
    <text evidence="13">Catalyzes the hydroxylation of 2-polyprenyl-3-methyl-6-methoxy-1,4-benzoquinol (DMQH2) during ubiquinone biosynthesis. Has also a structural role in the COQ enzyme complex, stabilizing other COQ polypeptides. Involved in lifespan determination in a ubiquinone-independent manner.</text>
</comment>
<evidence type="ECO:0000256" key="5">
    <source>
        <dbReference type="ARBA" id="ARBA00022980"/>
    </source>
</evidence>
<dbReference type="SUPFAM" id="SSF47240">
    <property type="entry name" value="Ferritin-like"/>
    <property type="match status" value="1"/>
</dbReference>
<keyword evidence="7 13" id="KW-0408">Iron</keyword>
<evidence type="ECO:0000256" key="9">
    <source>
        <dbReference type="ARBA" id="ARBA00023128"/>
    </source>
</evidence>
<keyword evidence="11" id="KW-0687">Ribonucleoprotein</keyword>
<dbReference type="InterPro" id="IPR011566">
    <property type="entry name" value="Ubq_synth_Coq7"/>
</dbReference>
<dbReference type="InterPro" id="IPR000999">
    <property type="entry name" value="RNase_III_dom"/>
</dbReference>
<dbReference type="Gene3D" id="3.30.160.20">
    <property type="match status" value="1"/>
</dbReference>
<accession>A0A7R8V9G6</accession>
<evidence type="ECO:0000256" key="10">
    <source>
        <dbReference type="ARBA" id="ARBA00023136"/>
    </source>
</evidence>
<evidence type="ECO:0000256" key="3">
    <source>
        <dbReference type="ARBA" id="ARBA00022723"/>
    </source>
</evidence>